<reference evidence="2 3" key="1">
    <citation type="submission" date="2015-05" db="EMBL/GenBank/DDBJ databases">
        <title>Genome sequencing and analysis of members of genus Stenotrophomonas.</title>
        <authorList>
            <person name="Patil P.P."/>
            <person name="Midha S."/>
            <person name="Patil P.B."/>
        </authorList>
    </citation>
    <scope>NUCLEOTIDE SEQUENCE [LARGE SCALE GENOMIC DNA]</scope>
    <source>
        <strain evidence="2 3">DSM 21858</strain>
    </source>
</reference>
<protein>
    <submittedName>
        <fullName evidence="2">Uncharacterized protein</fullName>
    </submittedName>
</protein>
<feature type="signal peptide" evidence="1">
    <location>
        <begin position="1"/>
        <end position="29"/>
    </location>
</feature>
<dbReference type="AlphaFoldDB" id="A0A0R0D0X4"/>
<keyword evidence="1" id="KW-0732">Signal</keyword>
<keyword evidence="3" id="KW-1185">Reference proteome</keyword>
<organism evidence="2 3">
    <name type="scientific">Pseudoxanthomonas dokdonensis</name>
    <dbReference type="NCBI Taxonomy" id="344882"/>
    <lineage>
        <taxon>Bacteria</taxon>
        <taxon>Pseudomonadati</taxon>
        <taxon>Pseudomonadota</taxon>
        <taxon>Gammaproteobacteria</taxon>
        <taxon>Lysobacterales</taxon>
        <taxon>Lysobacteraceae</taxon>
        <taxon>Pseudoxanthomonas</taxon>
    </lineage>
</organism>
<evidence type="ECO:0000313" key="3">
    <source>
        <dbReference type="Proteomes" id="UP000052052"/>
    </source>
</evidence>
<accession>A0A0R0D0X4</accession>
<comment type="caution">
    <text evidence="2">The sequence shown here is derived from an EMBL/GenBank/DDBJ whole genome shotgun (WGS) entry which is preliminary data.</text>
</comment>
<feature type="chain" id="PRO_5006394896" evidence="1">
    <location>
        <begin position="30"/>
        <end position="127"/>
    </location>
</feature>
<dbReference type="PATRIC" id="fig|344882.3.peg.132"/>
<evidence type="ECO:0000256" key="1">
    <source>
        <dbReference type="SAM" id="SignalP"/>
    </source>
</evidence>
<dbReference type="Proteomes" id="UP000052052">
    <property type="component" value="Unassembled WGS sequence"/>
</dbReference>
<sequence>MRDVAAKEFAMRRCFLMIVLLSSMGAAYAQKAPAANQASPSLYSLNSAGLASAMTWCIARHGQMTNGSPAEACFKKTRQVLADAGLKQRADQVDAKCRATTNFNTCLTPEIGRLVFDLNAEFAKQKP</sequence>
<gene>
    <name evidence="2" type="ORF">ABB29_00640</name>
</gene>
<evidence type="ECO:0000313" key="2">
    <source>
        <dbReference type="EMBL" id="KRG72007.1"/>
    </source>
</evidence>
<dbReference type="STRING" id="344882.ABB29_00640"/>
<name>A0A0R0D0X4_9GAMM</name>
<dbReference type="EMBL" id="LDJL01000001">
    <property type="protein sequence ID" value="KRG72007.1"/>
    <property type="molecule type" value="Genomic_DNA"/>
</dbReference>
<proteinExistence type="predicted"/>